<sequence>MKSENISKHFHTLHTQRNEFLPHLHSLSQEQLWHQQKDGKWSTGEHFYHLYLIARMLKVAIKFSLTLIPYAKLRKNTPFETEIHDIYAEYKKKHGKGMKAPWILVPSKKVYQSLNVTELEELLAHETDEIKKLVQNIEENIAGHIVFLDPIAHYPNLIQSIQLLAIHEKHHFIIMKNNYNSLGRPLLKI</sequence>
<organism evidence="2 3">
    <name type="scientific">Bacillus luti</name>
    <dbReference type="NCBI Taxonomy" id="2026191"/>
    <lineage>
        <taxon>Bacteria</taxon>
        <taxon>Bacillati</taxon>
        <taxon>Bacillota</taxon>
        <taxon>Bacilli</taxon>
        <taxon>Bacillales</taxon>
        <taxon>Bacillaceae</taxon>
        <taxon>Bacillus</taxon>
        <taxon>Bacillus cereus group</taxon>
    </lineage>
</organism>
<dbReference type="RefSeq" id="WP_151626198.1">
    <property type="nucleotide sequence ID" value="NZ_WBPG01000016.1"/>
</dbReference>
<feature type="domain" description="DinB-like" evidence="1">
    <location>
        <begin position="13"/>
        <end position="172"/>
    </location>
</feature>
<accession>A0A7V7S7Q3</accession>
<reference evidence="2 3" key="1">
    <citation type="submission" date="2019-10" db="EMBL/GenBank/DDBJ databases">
        <title>Bacillus from the desert of Cuatro Cinegas, Coahuila.</title>
        <authorList>
            <person name="Olmedo-Alvarez G."/>
            <person name="Saldana S."/>
            <person name="Barcelo D."/>
        </authorList>
    </citation>
    <scope>NUCLEOTIDE SEQUENCE [LARGE SCALE GENOMIC DNA]</scope>
    <source>
        <strain evidence="2 3">CH155b_5T</strain>
    </source>
</reference>
<dbReference type="Pfam" id="PF12867">
    <property type="entry name" value="DinB_2"/>
    <property type="match status" value="1"/>
</dbReference>
<dbReference type="EMBL" id="WBPG01000016">
    <property type="protein sequence ID" value="KAB2443003.1"/>
    <property type="molecule type" value="Genomic_DNA"/>
</dbReference>
<evidence type="ECO:0000313" key="3">
    <source>
        <dbReference type="Proteomes" id="UP000470409"/>
    </source>
</evidence>
<dbReference type="SUPFAM" id="SSF109854">
    <property type="entry name" value="DinB/YfiT-like putative metalloenzymes"/>
    <property type="match status" value="1"/>
</dbReference>
<gene>
    <name evidence="2" type="ORF">F8163_12470</name>
</gene>
<dbReference type="InterPro" id="IPR034660">
    <property type="entry name" value="DinB/YfiT-like"/>
</dbReference>
<dbReference type="Gene3D" id="1.20.120.450">
    <property type="entry name" value="dinb family like domain"/>
    <property type="match status" value="1"/>
</dbReference>
<evidence type="ECO:0000259" key="1">
    <source>
        <dbReference type="Pfam" id="PF12867"/>
    </source>
</evidence>
<dbReference type="Proteomes" id="UP000470409">
    <property type="component" value="Unassembled WGS sequence"/>
</dbReference>
<dbReference type="AlphaFoldDB" id="A0A7V7S7Q3"/>
<protein>
    <submittedName>
        <fullName evidence="2">DinB family protein</fullName>
    </submittedName>
</protein>
<comment type="caution">
    <text evidence="2">The sequence shown here is derived from an EMBL/GenBank/DDBJ whole genome shotgun (WGS) entry which is preliminary data.</text>
</comment>
<dbReference type="InterPro" id="IPR024775">
    <property type="entry name" value="DinB-like"/>
</dbReference>
<proteinExistence type="predicted"/>
<name>A0A7V7S7Q3_9BACI</name>
<evidence type="ECO:0000313" key="2">
    <source>
        <dbReference type="EMBL" id="KAB2443003.1"/>
    </source>
</evidence>